<evidence type="ECO:0000259" key="2">
    <source>
        <dbReference type="Pfam" id="PF13472"/>
    </source>
</evidence>
<sequence length="409" mass="45887">MEKLVERISTTPYVSALVARRRFLFGAFVIFLILIAVSLTEKEDVNAWSRTQSGFSHLAAANGTNSNGSIPIQSSPLIPIGQGYKRPGYELPLADGIPLRIMAIGASTTRGDESFDNNGFRRPIREYLTSIGNPVNFVGTQRVGNMSDNEIEAYPGARTGQMHHHALDVVPKTKPNVVLVNVGANDCFQHWDIPNFYKRYYAFVDYLLTASPRATIVMGTLLPTTETERFNGSADVTVVNQQMHRLYQIFKNEGRPVVLADMTGPDGIQDSDLSWDGMHPTSAAYIRMGQILLRSMIEADARGFLRPAEPIHGVLQDGDLEHQDEDYGRWADEQRRLEAHRKKVEEQEVMKMTEELKRWTTSLEGSLELKKHEADIVPKLRRDSNSVDASNTILAWILGLLATWIQSNF</sequence>
<dbReference type="GO" id="GO:0004622">
    <property type="term" value="F:phosphatidylcholine lysophospholipase activity"/>
    <property type="evidence" value="ECO:0007669"/>
    <property type="project" value="TreeGrafter"/>
</dbReference>
<dbReference type="Pfam" id="PF13472">
    <property type="entry name" value="Lipase_GDSL_2"/>
    <property type="match status" value="1"/>
</dbReference>
<dbReference type="InterPro" id="IPR051532">
    <property type="entry name" value="Ester_Hydrolysis_Enzymes"/>
</dbReference>
<proteinExistence type="predicted"/>
<evidence type="ECO:0000313" key="4">
    <source>
        <dbReference type="Proteomes" id="UP000829685"/>
    </source>
</evidence>
<protein>
    <recommendedName>
        <fullName evidence="2">SGNH hydrolase-type esterase domain-containing protein</fullName>
    </recommendedName>
</protein>
<organism evidence="3 4">
    <name type="scientific">Neoarthrinium moseri</name>
    <dbReference type="NCBI Taxonomy" id="1658444"/>
    <lineage>
        <taxon>Eukaryota</taxon>
        <taxon>Fungi</taxon>
        <taxon>Dikarya</taxon>
        <taxon>Ascomycota</taxon>
        <taxon>Pezizomycotina</taxon>
        <taxon>Sordariomycetes</taxon>
        <taxon>Xylariomycetidae</taxon>
        <taxon>Amphisphaeriales</taxon>
        <taxon>Apiosporaceae</taxon>
        <taxon>Neoarthrinium</taxon>
    </lineage>
</organism>
<dbReference type="Gene3D" id="3.40.50.1110">
    <property type="entry name" value="SGNH hydrolase"/>
    <property type="match status" value="1"/>
</dbReference>
<name>A0A9P9WXI0_9PEZI</name>
<keyword evidence="1" id="KW-0472">Membrane</keyword>
<dbReference type="Proteomes" id="UP000829685">
    <property type="component" value="Unassembled WGS sequence"/>
</dbReference>
<dbReference type="PANTHER" id="PTHR30383:SF31">
    <property type="entry name" value="SGNH HYDROLASE-TYPE ESTERASE DOMAIN-CONTAINING PROTEIN-RELATED"/>
    <property type="match status" value="1"/>
</dbReference>
<keyword evidence="1" id="KW-1133">Transmembrane helix</keyword>
<dbReference type="PANTHER" id="PTHR30383">
    <property type="entry name" value="THIOESTERASE 1/PROTEASE 1/LYSOPHOSPHOLIPASE L1"/>
    <property type="match status" value="1"/>
</dbReference>
<feature type="domain" description="SGNH hydrolase-type esterase" evidence="2">
    <location>
        <begin position="140"/>
        <end position="285"/>
    </location>
</feature>
<dbReference type="SUPFAM" id="SSF52266">
    <property type="entry name" value="SGNH hydrolase"/>
    <property type="match status" value="1"/>
</dbReference>
<dbReference type="InterPro" id="IPR013830">
    <property type="entry name" value="SGNH_hydro"/>
</dbReference>
<accession>A0A9P9WXI0</accession>
<dbReference type="EMBL" id="JAFIMR010000002">
    <property type="protein sequence ID" value="KAI1880913.1"/>
    <property type="molecule type" value="Genomic_DNA"/>
</dbReference>
<evidence type="ECO:0000256" key="1">
    <source>
        <dbReference type="SAM" id="Phobius"/>
    </source>
</evidence>
<dbReference type="AlphaFoldDB" id="A0A9P9WXI0"/>
<feature type="transmembrane region" description="Helical" evidence="1">
    <location>
        <begin position="23"/>
        <end position="40"/>
    </location>
</feature>
<evidence type="ECO:0000313" key="3">
    <source>
        <dbReference type="EMBL" id="KAI1880913.1"/>
    </source>
</evidence>
<keyword evidence="4" id="KW-1185">Reference proteome</keyword>
<reference evidence="3" key="1">
    <citation type="submission" date="2021-03" db="EMBL/GenBank/DDBJ databases">
        <title>Revisited historic fungal species revealed as producer of novel bioactive compounds through whole genome sequencing and comparative genomics.</title>
        <authorList>
            <person name="Vignolle G.A."/>
            <person name="Hochenegger N."/>
            <person name="Mach R.L."/>
            <person name="Mach-Aigner A.R."/>
            <person name="Javad Rahimi M."/>
            <person name="Salim K.A."/>
            <person name="Chan C.M."/>
            <person name="Lim L.B.L."/>
            <person name="Cai F."/>
            <person name="Druzhinina I.S."/>
            <person name="U'Ren J.M."/>
            <person name="Derntl C."/>
        </authorList>
    </citation>
    <scope>NUCLEOTIDE SEQUENCE</scope>
    <source>
        <strain evidence="3">TUCIM 5799</strain>
    </source>
</reference>
<gene>
    <name evidence="3" type="ORF">JX265_001153</name>
</gene>
<comment type="caution">
    <text evidence="3">The sequence shown here is derived from an EMBL/GenBank/DDBJ whole genome shotgun (WGS) entry which is preliminary data.</text>
</comment>
<keyword evidence="1" id="KW-0812">Transmembrane</keyword>
<dbReference type="InterPro" id="IPR036514">
    <property type="entry name" value="SGNH_hydro_sf"/>
</dbReference>